<dbReference type="CDD" id="cd01837">
    <property type="entry name" value="SGNH_plant_lipase_like"/>
    <property type="match status" value="1"/>
</dbReference>
<dbReference type="GO" id="GO:0016042">
    <property type="term" value="P:lipid catabolic process"/>
    <property type="evidence" value="ECO:0007669"/>
    <property type="project" value="UniProtKB-KW"/>
</dbReference>
<dbReference type="InterPro" id="IPR035669">
    <property type="entry name" value="SGNH_plant_lipase-like"/>
</dbReference>
<dbReference type="RefSeq" id="XP_010271296.1">
    <property type="nucleotide sequence ID" value="XM_010272994.2"/>
</dbReference>
<evidence type="ECO:0000256" key="3">
    <source>
        <dbReference type="ARBA" id="ARBA00022525"/>
    </source>
</evidence>
<keyword evidence="5" id="KW-0378">Hydrolase</keyword>
<keyword evidence="7" id="KW-0443">Lipid metabolism</keyword>
<dbReference type="InterPro" id="IPR036514">
    <property type="entry name" value="SGNH_hydro_sf"/>
</dbReference>
<sequence length="377" mass="41695">MAWHRPAFSIMIAMAMVAMASAAEPVTFVFGDSLTEVGNNNYLQSLAKSNYPWYGVDYIGGQPTGRFTNGRTIGDIISAKLGIPSPPPYLSLSPNDDKILKGVNYASGGAGILNDTGLYFIQRLSFDDQISYFEKTKEAIKAKIGEEAANKLCNEAIYFIGIGSNDYVNNFLQPFLADGQQYTHDDFMDLLISTLERQLRRLYQLGARQIVFNDIGPLGCIPSQRVKSKMGGCLKQVNQWILQYNSRAQSLLISLNRRLPSTRFIFANSYLTVLDIIMNPTSYGFKFSNTSCCNVDTTIGGLCLPNSKLCSNRKEYVFWDAFHPTDAANQVIADRLFSTVFHVKPPVHAPSPSPFNAPASLKHSPAPNLKPSPTSRL</sequence>
<dbReference type="STRING" id="4432.A0A1U8ATD0"/>
<accession>A0A1U8ATD0</accession>
<dbReference type="OMA" id="RKMIFHG"/>
<feature type="signal peptide" evidence="9">
    <location>
        <begin position="1"/>
        <end position="22"/>
    </location>
</feature>
<evidence type="ECO:0000256" key="7">
    <source>
        <dbReference type="ARBA" id="ARBA00023098"/>
    </source>
</evidence>
<keyword evidence="6" id="KW-0442">Lipid degradation</keyword>
<proteinExistence type="inferred from homology"/>
<dbReference type="eggNOG" id="ENOG502QW3W">
    <property type="taxonomic scope" value="Eukaryota"/>
</dbReference>
<dbReference type="OrthoDB" id="1600564at2759"/>
<evidence type="ECO:0000313" key="11">
    <source>
        <dbReference type="RefSeq" id="XP_010271296.1"/>
    </source>
</evidence>
<dbReference type="InterPro" id="IPR001087">
    <property type="entry name" value="GDSL"/>
</dbReference>
<evidence type="ECO:0000256" key="6">
    <source>
        <dbReference type="ARBA" id="ARBA00022963"/>
    </source>
</evidence>
<evidence type="ECO:0000256" key="8">
    <source>
        <dbReference type="SAM" id="MobiDB-lite"/>
    </source>
</evidence>
<feature type="region of interest" description="Disordered" evidence="8">
    <location>
        <begin position="354"/>
        <end position="377"/>
    </location>
</feature>
<dbReference type="AlphaFoldDB" id="A0A1U8ATD0"/>
<keyword evidence="10" id="KW-1185">Reference proteome</keyword>
<dbReference type="GO" id="GO:0016788">
    <property type="term" value="F:hydrolase activity, acting on ester bonds"/>
    <property type="evidence" value="ECO:0007669"/>
    <property type="project" value="InterPro"/>
</dbReference>
<evidence type="ECO:0000256" key="1">
    <source>
        <dbReference type="ARBA" id="ARBA00004613"/>
    </source>
</evidence>
<keyword evidence="4 9" id="KW-0732">Signal</keyword>
<gene>
    <name evidence="11" type="primary">LOC104607364</name>
</gene>
<dbReference type="SUPFAM" id="SSF52266">
    <property type="entry name" value="SGNH hydrolase"/>
    <property type="match status" value="1"/>
</dbReference>
<evidence type="ECO:0000256" key="5">
    <source>
        <dbReference type="ARBA" id="ARBA00022801"/>
    </source>
</evidence>
<name>A0A1U8ATD0_NELNU</name>
<evidence type="ECO:0000256" key="2">
    <source>
        <dbReference type="ARBA" id="ARBA00008668"/>
    </source>
</evidence>
<dbReference type="GO" id="GO:0005576">
    <property type="term" value="C:extracellular region"/>
    <property type="evidence" value="ECO:0007669"/>
    <property type="project" value="UniProtKB-SubCell"/>
</dbReference>
<dbReference type="Gene3D" id="3.40.50.1110">
    <property type="entry name" value="SGNH hydrolase"/>
    <property type="match status" value="1"/>
</dbReference>
<comment type="similarity">
    <text evidence="2">Belongs to the 'GDSL' lipolytic enzyme family.</text>
</comment>
<evidence type="ECO:0000313" key="10">
    <source>
        <dbReference type="Proteomes" id="UP000189703"/>
    </source>
</evidence>
<protein>
    <submittedName>
        <fullName evidence="11">GDSL esterase/lipase At5g37690</fullName>
    </submittedName>
</protein>
<feature type="chain" id="PRO_5010541086" evidence="9">
    <location>
        <begin position="23"/>
        <end position="377"/>
    </location>
</feature>
<dbReference type="Pfam" id="PF00657">
    <property type="entry name" value="Lipase_GDSL"/>
    <property type="match status" value="1"/>
</dbReference>
<organism evidence="10 11">
    <name type="scientific">Nelumbo nucifera</name>
    <name type="common">Sacred lotus</name>
    <dbReference type="NCBI Taxonomy" id="4432"/>
    <lineage>
        <taxon>Eukaryota</taxon>
        <taxon>Viridiplantae</taxon>
        <taxon>Streptophyta</taxon>
        <taxon>Embryophyta</taxon>
        <taxon>Tracheophyta</taxon>
        <taxon>Spermatophyta</taxon>
        <taxon>Magnoliopsida</taxon>
        <taxon>Proteales</taxon>
        <taxon>Nelumbonaceae</taxon>
        <taxon>Nelumbo</taxon>
    </lineage>
</organism>
<dbReference type="PANTHER" id="PTHR45650">
    <property type="entry name" value="GDSL-LIKE LIPASE/ACYLHYDROLASE-RELATED"/>
    <property type="match status" value="1"/>
</dbReference>
<dbReference type="InParanoid" id="A0A1U8ATD0"/>
<evidence type="ECO:0000256" key="9">
    <source>
        <dbReference type="SAM" id="SignalP"/>
    </source>
</evidence>
<dbReference type="Proteomes" id="UP000189703">
    <property type="component" value="Unplaced"/>
</dbReference>
<dbReference type="GeneID" id="104607364"/>
<dbReference type="FunCoup" id="A0A1U8ATD0">
    <property type="interactions" value="80"/>
</dbReference>
<keyword evidence="3" id="KW-0964">Secreted</keyword>
<reference evidence="11" key="1">
    <citation type="submission" date="2025-08" db="UniProtKB">
        <authorList>
            <consortium name="RefSeq"/>
        </authorList>
    </citation>
    <scope>IDENTIFICATION</scope>
</reference>
<dbReference type="InterPro" id="IPR051238">
    <property type="entry name" value="GDSL_esterase/lipase"/>
</dbReference>
<evidence type="ECO:0000256" key="4">
    <source>
        <dbReference type="ARBA" id="ARBA00022729"/>
    </source>
</evidence>
<comment type="subcellular location">
    <subcellularLocation>
        <location evidence="1">Secreted</location>
    </subcellularLocation>
</comment>
<dbReference type="KEGG" id="nnu:104607364"/>
<dbReference type="PANTHER" id="PTHR45650:SF16">
    <property type="entry name" value="OS02G0732800 PROTEIN"/>
    <property type="match status" value="1"/>
</dbReference>